<evidence type="ECO:0000313" key="3">
    <source>
        <dbReference type="Proteomes" id="UP000248536"/>
    </source>
</evidence>
<dbReference type="Gene3D" id="3.40.50.12370">
    <property type="match status" value="1"/>
</dbReference>
<accession>A0A2Z4LWM1</accession>
<keyword evidence="3" id="KW-1185">Reference proteome</keyword>
<dbReference type="AlphaFoldDB" id="A0A2Z4LWM1"/>
<sequence>MIQKKSGATYKLMVLMDLSKASETALKNTIALSKAIDGSIEVFHVKAPTDVVKSENQLSAIRVIHEDKRNTKSKLEKLISTTSDLEGVPIEYKMSYGNIKSTIKNHIDKIKPDIVVLGKEKPKLINFLSDDLIGFLLNETDCHLFITGDNNTLYTNKDISLGIYGNLAEANEHDMIDSLKKLTTQRIKHFSVRGAQEESQKEKIKEGNEISYVFSEGSNAIDGLATYIEKTRTQLLCITKKQSNDNLFQSGTWASVKPLLRKLKIPILILR</sequence>
<dbReference type="SUPFAM" id="SSF52402">
    <property type="entry name" value="Adenine nucleotide alpha hydrolases-like"/>
    <property type="match status" value="1"/>
</dbReference>
<evidence type="ECO:0000259" key="1">
    <source>
        <dbReference type="Pfam" id="PF00582"/>
    </source>
</evidence>
<dbReference type="EMBL" id="CP030104">
    <property type="protein sequence ID" value="AWX46110.1"/>
    <property type="molecule type" value="Genomic_DNA"/>
</dbReference>
<protein>
    <recommendedName>
        <fullName evidence="1">UspA domain-containing protein</fullName>
    </recommendedName>
</protein>
<dbReference type="Pfam" id="PF00582">
    <property type="entry name" value="Usp"/>
    <property type="match status" value="1"/>
</dbReference>
<proteinExistence type="predicted"/>
<organism evidence="2 3">
    <name type="scientific">Flagellimonas maritima</name>
    <dbReference type="NCBI Taxonomy" id="1383885"/>
    <lineage>
        <taxon>Bacteria</taxon>
        <taxon>Pseudomonadati</taxon>
        <taxon>Bacteroidota</taxon>
        <taxon>Flavobacteriia</taxon>
        <taxon>Flavobacteriales</taxon>
        <taxon>Flavobacteriaceae</taxon>
        <taxon>Flagellimonas</taxon>
    </lineage>
</organism>
<gene>
    <name evidence="2" type="ORF">HME9304_03142</name>
</gene>
<reference evidence="2 3" key="1">
    <citation type="submission" date="2018-06" db="EMBL/GenBank/DDBJ databases">
        <title>Spongiibacterium sp. HME9304 Genome sequencing and assembly.</title>
        <authorList>
            <person name="Kang H."/>
            <person name="Kim H."/>
            <person name="Joh K."/>
        </authorList>
    </citation>
    <scope>NUCLEOTIDE SEQUENCE [LARGE SCALE GENOMIC DNA]</scope>
    <source>
        <strain evidence="2 3">HME9304</strain>
    </source>
</reference>
<dbReference type="OrthoDB" id="1198867at2"/>
<dbReference type="InterPro" id="IPR006016">
    <property type="entry name" value="UspA"/>
</dbReference>
<dbReference type="Proteomes" id="UP000248536">
    <property type="component" value="Chromosome"/>
</dbReference>
<dbReference type="KEGG" id="spon:HME9304_03142"/>
<evidence type="ECO:0000313" key="2">
    <source>
        <dbReference type="EMBL" id="AWX46110.1"/>
    </source>
</evidence>
<dbReference type="RefSeq" id="WP_112379427.1">
    <property type="nucleotide sequence ID" value="NZ_CP030104.1"/>
</dbReference>
<name>A0A2Z4LWM1_9FLAO</name>
<dbReference type="CDD" id="cd00293">
    <property type="entry name" value="USP-like"/>
    <property type="match status" value="1"/>
</dbReference>
<feature type="domain" description="UspA" evidence="1">
    <location>
        <begin position="11"/>
        <end position="132"/>
    </location>
</feature>